<evidence type="ECO:0000313" key="4">
    <source>
        <dbReference type="Proteomes" id="UP000034832"/>
    </source>
</evidence>
<protein>
    <submittedName>
        <fullName evidence="3">DUF2059 domain-containing protein</fullName>
    </submittedName>
</protein>
<reference evidence="3" key="1">
    <citation type="submission" date="2019-04" db="EMBL/GenBank/DDBJ databases">
        <title>Whole genome sequencing of cave bacteria.</title>
        <authorList>
            <person name="Gan H.M."/>
            <person name="Barton H."/>
            <person name="Savka M.A."/>
        </authorList>
    </citation>
    <scope>NUCLEOTIDE SEQUENCE [LARGE SCALE GENOMIC DNA]</scope>
    <source>
        <strain evidence="3">LC387</strain>
    </source>
</reference>
<dbReference type="OrthoDB" id="5510290at2"/>
<feature type="signal peptide" evidence="1">
    <location>
        <begin position="1"/>
        <end position="24"/>
    </location>
</feature>
<feature type="chain" id="PRO_5020600558" evidence="1">
    <location>
        <begin position="25"/>
        <end position="168"/>
    </location>
</feature>
<name>A0A4U6BU73_9BRAD</name>
<dbReference type="AlphaFoldDB" id="A0A4U6BU73"/>
<evidence type="ECO:0000256" key="1">
    <source>
        <dbReference type="SAM" id="SignalP"/>
    </source>
</evidence>
<proteinExistence type="predicted"/>
<dbReference type="RefSeq" id="WP_046830114.1">
    <property type="nucleotide sequence ID" value="NZ_LBIA02000001.1"/>
</dbReference>
<gene>
    <name evidence="3" type="ORF">YH63_020430</name>
</gene>
<keyword evidence="1" id="KW-0732">Signal</keyword>
<organism evidence="3 4">
    <name type="scientific">Afipia massiliensis</name>
    <dbReference type="NCBI Taxonomy" id="211460"/>
    <lineage>
        <taxon>Bacteria</taxon>
        <taxon>Pseudomonadati</taxon>
        <taxon>Pseudomonadota</taxon>
        <taxon>Alphaproteobacteria</taxon>
        <taxon>Hyphomicrobiales</taxon>
        <taxon>Nitrobacteraceae</taxon>
        <taxon>Afipia</taxon>
    </lineage>
</organism>
<keyword evidence="4" id="KW-1185">Reference proteome</keyword>
<dbReference type="EMBL" id="LBIA02000001">
    <property type="protein sequence ID" value="TKT73601.1"/>
    <property type="molecule type" value="Genomic_DNA"/>
</dbReference>
<dbReference type="Proteomes" id="UP000034832">
    <property type="component" value="Unassembled WGS sequence"/>
</dbReference>
<feature type="domain" description="DUF2059" evidence="2">
    <location>
        <begin position="94"/>
        <end position="150"/>
    </location>
</feature>
<evidence type="ECO:0000259" key="2">
    <source>
        <dbReference type="Pfam" id="PF09832"/>
    </source>
</evidence>
<comment type="caution">
    <text evidence="3">The sequence shown here is derived from an EMBL/GenBank/DDBJ whole genome shotgun (WGS) entry which is preliminary data.</text>
</comment>
<dbReference type="Pfam" id="PF09832">
    <property type="entry name" value="DUF2059"/>
    <property type="match status" value="1"/>
</dbReference>
<sequence length="168" mass="18433">MKKFSNVLLAAGAALVLMVGSAMAQASKPPSAAALGYAKDILTSKNVSMIYQGAVPGLVQRTKDVLLQSNLNYQKDLNEVAVQVAKDLAGREKEIGEEMARIYATAFTEQELKELAAFYKSPLGVKVIAQEPVAFNTARQYMDQWAQKFGEEINGKFRAEMKKRGKEI</sequence>
<dbReference type="InterPro" id="IPR018637">
    <property type="entry name" value="DUF2059"/>
</dbReference>
<accession>A0A4U6BU73</accession>
<evidence type="ECO:0000313" key="3">
    <source>
        <dbReference type="EMBL" id="TKT73601.1"/>
    </source>
</evidence>
<dbReference type="STRING" id="211460.YH63_20195"/>